<dbReference type="AlphaFoldDB" id="A0A6I4HYF8"/>
<keyword evidence="2" id="KW-1185">Reference proteome</keyword>
<dbReference type="KEGG" id="mgik:GO620_002540"/>
<gene>
    <name evidence="1" type="ORF">GO620_002540</name>
</gene>
<organism evidence="1 2">
    <name type="scientific">Mucilaginibacter ginkgonis</name>
    <dbReference type="NCBI Taxonomy" id="2682091"/>
    <lineage>
        <taxon>Bacteria</taxon>
        <taxon>Pseudomonadati</taxon>
        <taxon>Bacteroidota</taxon>
        <taxon>Sphingobacteriia</taxon>
        <taxon>Sphingobacteriales</taxon>
        <taxon>Sphingobacteriaceae</taxon>
        <taxon>Mucilaginibacter</taxon>
    </lineage>
</organism>
<dbReference type="Proteomes" id="UP000429232">
    <property type="component" value="Chromosome"/>
</dbReference>
<sequence>MVNKLTLGVLIMMVAFIGTSNRANAQSGSDQVIGNWMSAEKNLIVQVYREGDDFKAKVIWFDDSDDPSKPMESRIDDSNPDKSLRTRKIIGMQVLRNLAYSPSTHSWENGMIYDAKSGREWNAAASIDKAGMLRVTGYWHFKFIGKTMKFSRVTPSEIMMVSR</sequence>
<proteinExistence type="predicted"/>
<dbReference type="PANTHER" id="PTHR36919">
    <property type="entry name" value="BLR1215 PROTEIN"/>
    <property type="match status" value="1"/>
</dbReference>
<dbReference type="RefSeq" id="WP_157522352.1">
    <property type="nucleotide sequence ID" value="NZ_CP066775.1"/>
</dbReference>
<evidence type="ECO:0000313" key="2">
    <source>
        <dbReference type="Proteomes" id="UP000429232"/>
    </source>
</evidence>
<evidence type="ECO:0000313" key="1">
    <source>
        <dbReference type="EMBL" id="QQL50353.1"/>
    </source>
</evidence>
<accession>A0A6I4HYF8</accession>
<dbReference type="PANTHER" id="PTHR36919:SF2">
    <property type="entry name" value="BLL6627 PROTEIN"/>
    <property type="match status" value="1"/>
</dbReference>
<dbReference type="InterPro" id="IPR019223">
    <property type="entry name" value="DUF2147"/>
</dbReference>
<protein>
    <submittedName>
        <fullName evidence="1">DUF2147 domain-containing protein</fullName>
    </submittedName>
</protein>
<name>A0A6I4HYF8_9SPHI</name>
<reference evidence="1 2" key="1">
    <citation type="submission" date="2020-12" db="EMBL/GenBank/DDBJ databases">
        <title>HMF7856_wgs.fasta genome submission.</title>
        <authorList>
            <person name="Kang H."/>
            <person name="Kim H."/>
            <person name="Joh K."/>
        </authorList>
    </citation>
    <scope>NUCLEOTIDE SEQUENCE [LARGE SCALE GENOMIC DNA]</scope>
    <source>
        <strain evidence="1 2">HMF7856</strain>
    </source>
</reference>
<dbReference type="Pfam" id="PF09917">
    <property type="entry name" value="DUF2147"/>
    <property type="match status" value="1"/>
</dbReference>
<dbReference type="Gene3D" id="2.40.128.520">
    <property type="match status" value="1"/>
</dbReference>
<dbReference type="EMBL" id="CP066775">
    <property type="protein sequence ID" value="QQL50353.1"/>
    <property type="molecule type" value="Genomic_DNA"/>
</dbReference>